<dbReference type="PANTHER" id="PTHR13780:SF35">
    <property type="entry name" value="LD22662P"/>
    <property type="match status" value="1"/>
</dbReference>
<feature type="compositionally biased region" description="Low complexity" evidence="5">
    <location>
        <begin position="1578"/>
        <end position="1590"/>
    </location>
</feature>
<dbReference type="GO" id="GO:0019887">
    <property type="term" value="F:protein kinase regulator activity"/>
    <property type="evidence" value="ECO:0007669"/>
    <property type="project" value="TreeGrafter"/>
</dbReference>
<dbReference type="SMART" id="SM00116">
    <property type="entry name" value="CBS"/>
    <property type="match status" value="3"/>
</dbReference>
<keyword evidence="3 4" id="KW-0129">CBS domain</keyword>
<feature type="region of interest" description="Disordered" evidence="5">
    <location>
        <begin position="651"/>
        <end position="676"/>
    </location>
</feature>
<dbReference type="GO" id="GO:0016208">
    <property type="term" value="F:AMP binding"/>
    <property type="evidence" value="ECO:0007669"/>
    <property type="project" value="TreeGrafter"/>
</dbReference>
<feature type="region of interest" description="Disordered" evidence="5">
    <location>
        <begin position="1026"/>
        <end position="1121"/>
    </location>
</feature>
<keyword evidence="2" id="KW-0677">Repeat</keyword>
<dbReference type="GO" id="GO:0019901">
    <property type="term" value="F:protein kinase binding"/>
    <property type="evidence" value="ECO:0007669"/>
    <property type="project" value="TreeGrafter"/>
</dbReference>
<dbReference type="InterPro" id="IPR000198">
    <property type="entry name" value="RhoGAP_dom"/>
</dbReference>
<evidence type="ECO:0000256" key="4">
    <source>
        <dbReference type="PROSITE-ProRule" id="PRU00703"/>
    </source>
</evidence>
<feature type="compositionally biased region" description="Polar residues" evidence="5">
    <location>
        <begin position="1560"/>
        <end position="1570"/>
    </location>
</feature>
<feature type="compositionally biased region" description="Polar residues" evidence="5">
    <location>
        <begin position="1026"/>
        <end position="1059"/>
    </location>
</feature>
<dbReference type="Pfam" id="PF00620">
    <property type="entry name" value="RhoGAP"/>
    <property type="match status" value="1"/>
</dbReference>
<evidence type="ECO:0000259" key="6">
    <source>
        <dbReference type="PROSITE" id="PS50238"/>
    </source>
</evidence>
<evidence type="ECO:0000256" key="3">
    <source>
        <dbReference type="ARBA" id="ARBA00023122"/>
    </source>
</evidence>
<evidence type="ECO:0000313" key="8">
    <source>
        <dbReference type="EMBL" id="RWA04202.1"/>
    </source>
</evidence>
<feature type="region of interest" description="Disordered" evidence="5">
    <location>
        <begin position="1150"/>
        <end position="1244"/>
    </location>
</feature>
<dbReference type="STRING" id="363999.A0A439CPX5"/>
<dbReference type="GO" id="GO:0007165">
    <property type="term" value="P:signal transduction"/>
    <property type="evidence" value="ECO:0007669"/>
    <property type="project" value="InterPro"/>
</dbReference>
<feature type="region of interest" description="Disordered" evidence="5">
    <location>
        <begin position="1513"/>
        <end position="1590"/>
    </location>
</feature>
<organism evidence="8 9">
    <name type="scientific">Xylaria grammica</name>
    <dbReference type="NCBI Taxonomy" id="363999"/>
    <lineage>
        <taxon>Eukaryota</taxon>
        <taxon>Fungi</taxon>
        <taxon>Dikarya</taxon>
        <taxon>Ascomycota</taxon>
        <taxon>Pezizomycotina</taxon>
        <taxon>Sordariomycetes</taxon>
        <taxon>Xylariomycetidae</taxon>
        <taxon>Xylariales</taxon>
        <taxon>Xylariaceae</taxon>
        <taxon>Xylaria</taxon>
    </lineage>
</organism>
<accession>A0A439CPX5</accession>
<evidence type="ECO:0000256" key="5">
    <source>
        <dbReference type="SAM" id="MobiDB-lite"/>
    </source>
</evidence>
<feature type="compositionally biased region" description="Polar residues" evidence="5">
    <location>
        <begin position="617"/>
        <end position="626"/>
    </location>
</feature>
<feature type="domain" description="Rho-GAP" evidence="6">
    <location>
        <begin position="751"/>
        <end position="971"/>
    </location>
</feature>
<feature type="compositionally biased region" description="Polar residues" evidence="5">
    <location>
        <begin position="64"/>
        <end position="76"/>
    </location>
</feature>
<dbReference type="Proteomes" id="UP000286045">
    <property type="component" value="Unassembled WGS sequence"/>
</dbReference>
<dbReference type="GO" id="GO:0005737">
    <property type="term" value="C:cytoplasm"/>
    <property type="evidence" value="ECO:0007669"/>
    <property type="project" value="TreeGrafter"/>
</dbReference>
<protein>
    <recommendedName>
        <fullName evidence="10">Rho-GAP domain-containing protein</fullName>
    </recommendedName>
</protein>
<feature type="compositionally biased region" description="Basic residues" evidence="5">
    <location>
        <begin position="967"/>
        <end position="987"/>
    </location>
</feature>
<feature type="compositionally biased region" description="Basic and acidic residues" evidence="5">
    <location>
        <begin position="487"/>
        <end position="496"/>
    </location>
</feature>
<dbReference type="GO" id="GO:0031588">
    <property type="term" value="C:nucleotide-activated protein kinase complex"/>
    <property type="evidence" value="ECO:0007669"/>
    <property type="project" value="TreeGrafter"/>
</dbReference>
<dbReference type="PROSITE" id="PS50238">
    <property type="entry name" value="RHOGAP"/>
    <property type="match status" value="1"/>
</dbReference>
<feature type="compositionally biased region" description="Low complexity" evidence="5">
    <location>
        <begin position="1109"/>
        <end position="1119"/>
    </location>
</feature>
<feature type="compositionally biased region" description="Basic and acidic residues" evidence="5">
    <location>
        <begin position="1531"/>
        <end position="1544"/>
    </location>
</feature>
<dbReference type="EMBL" id="RYZI01000612">
    <property type="protein sequence ID" value="RWA04202.1"/>
    <property type="molecule type" value="Genomic_DNA"/>
</dbReference>
<name>A0A439CPX5_9PEZI</name>
<dbReference type="Gene3D" id="1.10.555.10">
    <property type="entry name" value="Rho GTPase activation protein"/>
    <property type="match status" value="1"/>
</dbReference>
<dbReference type="Pfam" id="PF00571">
    <property type="entry name" value="CBS"/>
    <property type="match status" value="1"/>
</dbReference>
<dbReference type="InterPro" id="IPR000644">
    <property type="entry name" value="CBS_dom"/>
</dbReference>
<dbReference type="CDD" id="cd00159">
    <property type="entry name" value="RhoGAP"/>
    <property type="match status" value="1"/>
</dbReference>
<keyword evidence="9" id="KW-1185">Reference proteome</keyword>
<dbReference type="InterPro" id="IPR008936">
    <property type="entry name" value="Rho_GTPase_activation_prot"/>
</dbReference>
<feature type="compositionally biased region" description="Basic and acidic residues" evidence="5">
    <location>
        <begin position="503"/>
        <end position="512"/>
    </location>
</feature>
<reference evidence="8 9" key="1">
    <citation type="submission" date="2018-12" db="EMBL/GenBank/DDBJ databases">
        <title>Draft genome sequence of Xylaria grammica IHI A82.</title>
        <authorList>
            <person name="Buettner E."/>
            <person name="Kellner H."/>
        </authorList>
    </citation>
    <scope>NUCLEOTIDE SEQUENCE [LARGE SCALE GENOMIC DNA]</scope>
    <source>
        <strain evidence="8 9">IHI A82</strain>
    </source>
</reference>
<feature type="compositionally biased region" description="Polar residues" evidence="5">
    <location>
        <begin position="1383"/>
        <end position="1393"/>
    </location>
</feature>
<feature type="compositionally biased region" description="Basic and acidic residues" evidence="5">
    <location>
        <begin position="551"/>
        <end position="565"/>
    </location>
</feature>
<evidence type="ECO:0000256" key="2">
    <source>
        <dbReference type="ARBA" id="ARBA00022737"/>
    </source>
</evidence>
<feature type="compositionally biased region" description="Low complexity" evidence="5">
    <location>
        <begin position="9"/>
        <end position="19"/>
    </location>
</feature>
<evidence type="ECO:0008006" key="10">
    <source>
        <dbReference type="Google" id="ProtNLM"/>
    </source>
</evidence>
<feature type="compositionally biased region" description="Polar residues" evidence="5">
    <location>
        <begin position="1073"/>
        <end position="1096"/>
    </location>
</feature>
<dbReference type="InterPro" id="IPR046342">
    <property type="entry name" value="CBS_dom_sf"/>
</dbReference>
<feature type="domain" description="CBS" evidence="7">
    <location>
        <begin position="238"/>
        <end position="300"/>
    </location>
</feature>
<feature type="region of interest" description="Disordered" evidence="5">
    <location>
        <begin position="535"/>
        <end position="639"/>
    </location>
</feature>
<evidence type="ECO:0000256" key="1">
    <source>
        <dbReference type="ARBA" id="ARBA00006750"/>
    </source>
</evidence>
<feature type="region of interest" description="Disordered" evidence="5">
    <location>
        <begin position="485"/>
        <end position="520"/>
    </location>
</feature>
<feature type="region of interest" description="Disordered" evidence="5">
    <location>
        <begin position="964"/>
        <end position="997"/>
    </location>
</feature>
<dbReference type="SMART" id="SM00324">
    <property type="entry name" value="RhoGAP"/>
    <property type="match status" value="1"/>
</dbReference>
<evidence type="ECO:0000259" key="7">
    <source>
        <dbReference type="PROSITE" id="PS51371"/>
    </source>
</evidence>
<comment type="similarity">
    <text evidence="1">Belongs to the 5'-AMP-activated protein kinase gamma subunit family.</text>
</comment>
<gene>
    <name evidence="8" type="ORF">EKO27_g10910</name>
</gene>
<feature type="compositionally biased region" description="Polar residues" evidence="5">
    <location>
        <begin position="1201"/>
        <end position="1218"/>
    </location>
</feature>
<dbReference type="SUPFAM" id="SSF48350">
    <property type="entry name" value="GTPase activation domain, GAP"/>
    <property type="match status" value="1"/>
</dbReference>
<proteinExistence type="inferred from homology"/>
<dbReference type="PANTHER" id="PTHR13780">
    <property type="entry name" value="AMP-ACTIVATED PROTEIN KINASE, GAMMA REGULATORY SUBUNIT"/>
    <property type="match status" value="1"/>
</dbReference>
<dbReference type="Gene3D" id="3.10.580.10">
    <property type="entry name" value="CBS-domain"/>
    <property type="match status" value="2"/>
</dbReference>
<feature type="region of interest" description="Disordered" evidence="5">
    <location>
        <begin position="1317"/>
        <end position="1499"/>
    </location>
</feature>
<feature type="region of interest" description="Disordered" evidence="5">
    <location>
        <begin position="64"/>
        <end position="86"/>
    </location>
</feature>
<dbReference type="SUPFAM" id="SSF54631">
    <property type="entry name" value="CBS-domain pair"/>
    <property type="match status" value="2"/>
</dbReference>
<feature type="compositionally biased region" description="Basic and acidic residues" evidence="5">
    <location>
        <begin position="1429"/>
        <end position="1456"/>
    </location>
</feature>
<comment type="caution">
    <text evidence="8">The sequence shown here is derived from an EMBL/GenBank/DDBJ whole genome shotgun (WGS) entry which is preliminary data.</text>
</comment>
<dbReference type="PROSITE" id="PS51371">
    <property type="entry name" value="CBS"/>
    <property type="match status" value="1"/>
</dbReference>
<evidence type="ECO:0000313" key="9">
    <source>
        <dbReference type="Proteomes" id="UP000286045"/>
    </source>
</evidence>
<feature type="region of interest" description="Disordered" evidence="5">
    <location>
        <begin position="1"/>
        <end position="50"/>
    </location>
</feature>
<sequence>MDASETTKPKPTTTAASTANKLPSRADESPRAPNPRVGLGPGPTMSSISSPLAARAGHELPFVQPSSYLRPSSRSHTILPAAPPMSPIDEEQMQGLSLGFGFGACFFVLLANLAGSSTPRTIVVGKETRKSLLLGSSALQGLRDFLRVRTSYDVLPLSFRLIILDNDLLIKKSLNILIQNGIVSAPLWDSHNSKFAGILTATDYINLIQYYCQFPEHIDNVDKFRLSSLREIEKAIGVFPIETVSVHPSQPLYEACSRMLSTRARRIPLVDIDDETGRETVVSVITQYRILKFIAVNTEQYTSLLKKTVREIGLGTYTNLRTGTMTQSVLEIINEMVTNNISAVPIVDKNNVVLNVFEAIDVIPIIKTGVVEELQINVGEALSKRADEFGGIFTCQEDDRLDSIFITLRTRGSLVSEVGKGRGIGMVYGVHKMDQFCAVEGSIYQWSLLEVRVPPFLQRASMLTELIMLHSGRLSRAIIAGSCRQNAGHEDGKDAANVKGRSSRLDEQESRSRPGRGRFRPIHLVIHQPSNIDWDSRYAVDPMPPHHSRRDRSVVPTEEKGKEPAVRTWPTPSNPHIVSPGKSVRRPSLSQSLFAQPRASSNPPLIEGNLRSEKHSSNTWTSSSENPELGSDGNGKDNREKFVSEYNRLAQQHGLRPLVPEDFSPTTGRASDSLEGRRGSWFSKMLRQASEQPEQATIEPDKTFLRHQRGHSDAPLSLVHNHKRDGLKDQDLKALVRLCGKSPLFLPMDYAPFSLSLPTCFRALAQALVQHADTKGIFRVPGSERVINALYEYYCTDGDTDAISSTTRCPTLPTHIRFNTHDIASTFKRILAGLPGGILGSLSLFDALVAIHSQLQGGAELLRTKESKLRARLIALAIGTVKSQYQRELICAVFGLLCLVGRIAENAPREDESGRPLPTTDLMGYNALSIVFGPLLIGDLIDNYSMKLADPSAGLVLLPISPPISRKERHRHKHQHRHRPRNKHGKNHAPSTDPSLSVDKIHIANSITEMLIIHWREVVRQIRSTGSVKNRRNASNSLQYPENVAGNVSSSVSENSLPRNPSYLDHAAPRRASPSTVSPAATLRTKLSSTTSQQGTALDPWTPRAVKASISSSGSIQESPLHIDELKPASGSEKTSNSFVSDVTQNAYSMSSDAHAGRTHESSSAASVNRPEMMNNESIVGTGITIPRTVPALGTRKTETPRSSLSLEPQNRTPNMSRLDTAPLDSSEAEDVSPSPGARVNSSLGSPIAQMVSHHEHTQANPNLKAHYQITLRNSRAEASPIDSEYVVDMKKMGSRKIQTDRKTDTPVKVPSLGRIRLPYSHNDDRGNGYLPKSNTEPNLHRRGKPMSIQLTDPGHEPSETLVKPNPSSGTLGTPVDQWRNLKASSKASTESLAKSAKERRLKRSSGHTPSRASRDVSILADPRPMTPEWKRQLTRERGKPREKSTTTTRREKESILGDTPPLTPLKLAPRVKHASSGKYSTDTPHRWASQRSPSKPLPGAVKAMAALFDNAAKESPDNSAAGRSGRARNSPRESNDCPCRDTVGESPTKSNPPRGALASMNSSVNLDEQPNQRKPAEALAPGASSADAGGYAYEVPARHVAARSDVFVVQKRAAGIAEQTSL</sequence>
<dbReference type="InterPro" id="IPR050511">
    <property type="entry name" value="AMPK_gamma/SDS23_families"/>
</dbReference>
<dbReference type="CDD" id="cd04618">
    <property type="entry name" value="CBS_euAMPK_gamma-like_repeat1"/>
    <property type="match status" value="1"/>
</dbReference>
<dbReference type="GO" id="GO:0005634">
    <property type="term" value="C:nucleus"/>
    <property type="evidence" value="ECO:0007669"/>
    <property type="project" value="TreeGrafter"/>
</dbReference>
<feature type="compositionally biased region" description="Polar residues" evidence="5">
    <location>
        <begin position="588"/>
        <end position="603"/>
    </location>
</feature>